<gene>
    <name evidence="2" type="ORF">V6N12_042366</name>
</gene>
<accession>A0ABR2EEK3</accession>
<feature type="region of interest" description="Disordered" evidence="1">
    <location>
        <begin position="1"/>
        <end position="31"/>
    </location>
</feature>
<protein>
    <submittedName>
        <fullName evidence="2">Uncharacterized protein</fullName>
    </submittedName>
</protein>
<keyword evidence="3" id="KW-1185">Reference proteome</keyword>
<sequence length="258" mass="28819">MEAQEKENPNEESTNGVPYGFQRDQPPGTMDQMGRVQVLERPVSPRVLDNPRALKKDSKAVDGVELDGGANVTYTAMVAKSISTDRNSSKVFSFTNEEVEIIDEDCLVDESEAFSTIKLSDRVHDHIDCVTVDDDARIVHERNVHGGGSVPMRVKVVSLVEDGTANVLVHNVGSKMGKHVAVSVMERVLCRNMVRDHKRRFFYLSSIPKRIRDEARRMHHGLEQSHDAMVDDDPVKSHPEVVDNVHDPLHGAKFLMGC</sequence>
<reference evidence="2 3" key="1">
    <citation type="journal article" date="2024" name="G3 (Bethesda)">
        <title>Genome assembly of Hibiscus sabdariffa L. provides insights into metabolisms of medicinal natural products.</title>
        <authorList>
            <person name="Kim T."/>
        </authorList>
    </citation>
    <scope>NUCLEOTIDE SEQUENCE [LARGE SCALE GENOMIC DNA]</scope>
    <source>
        <strain evidence="2">TK-2024</strain>
        <tissue evidence="2">Old leaves</tissue>
    </source>
</reference>
<organism evidence="2 3">
    <name type="scientific">Hibiscus sabdariffa</name>
    <name type="common">roselle</name>
    <dbReference type="NCBI Taxonomy" id="183260"/>
    <lineage>
        <taxon>Eukaryota</taxon>
        <taxon>Viridiplantae</taxon>
        <taxon>Streptophyta</taxon>
        <taxon>Embryophyta</taxon>
        <taxon>Tracheophyta</taxon>
        <taxon>Spermatophyta</taxon>
        <taxon>Magnoliopsida</taxon>
        <taxon>eudicotyledons</taxon>
        <taxon>Gunneridae</taxon>
        <taxon>Pentapetalae</taxon>
        <taxon>rosids</taxon>
        <taxon>malvids</taxon>
        <taxon>Malvales</taxon>
        <taxon>Malvaceae</taxon>
        <taxon>Malvoideae</taxon>
        <taxon>Hibiscus</taxon>
    </lineage>
</organism>
<evidence type="ECO:0000256" key="1">
    <source>
        <dbReference type="SAM" id="MobiDB-lite"/>
    </source>
</evidence>
<evidence type="ECO:0000313" key="2">
    <source>
        <dbReference type="EMBL" id="KAK8559081.1"/>
    </source>
</evidence>
<evidence type="ECO:0000313" key="3">
    <source>
        <dbReference type="Proteomes" id="UP001472677"/>
    </source>
</evidence>
<name>A0ABR2EEK3_9ROSI</name>
<dbReference type="EMBL" id="JBBPBM010000015">
    <property type="protein sequence ID" value="KAK8559081.1"/>
    <property type="molecule type" value="Genomic_DNA"/>
</dbReference>
<comment type="caution">
    <text evidence="2">The sequence shown here is derived from an EMBL/GenBank/DDBJ whole genome shotgun (WGS) entry which is preliminary data.</text>
</comment>
<proteinExistence type="predicted"/>
<dbReference type="Proteomes" id="UP001472677">
    <property type="component" value="Unassembled WGS sequence"/>
</dbReference>